<protein>
    <submittedName>
        <fullName evidence="2">Uncharacterized protein</fullName>
    </submittedName>
</protein>
<feature type="compositionally biased region" description="Polar residues" evidence="1">
    <location>
        <begin position="595"/>
        <end position="604"/>
    </location>
</feature>
<dbReference type="Proteomes" id="UP001265746">
    <property type="component" value="Unassembled WGS sequence"/>
</dbReference>
<feature type="compositionally biased region" description="Basic and acidic residues" evidence="1">
    <location>
        <begin position="384"/>
        <end position="393"/>
    </location>
</feature>
<feature type="compositionally biased region" description="Basic residues" evidence="1">
    <location>
        <begin position="23"/>
        <end position="32"/>
    </location>
</feature>
<name>A0AAD9SKF8_PHOAM</name>
<evidence type="ECO:0000313" key="2">
    <source>
        <dbReference type="EMBL" id="KAK2611415.1"/>
    </source>
</evidence>
<evidence type="ECO:0000313" key="3">
    <source>
        <dbReference type="Proteomes" id="UP001265746"/>
    </source>
</evidence>
<feature type="region of interest" description="Disordered" evidence="1">
    <location>
        <begin position="683"/>
        <end position="733"/>
    </location>
</feature>
<feature type="compositionally biased region" description="Low complexity" evidence="1">
    <location>
        <begin position="328"/>
        <end position="343"/>
    </location>
</feature>
<gene>
    <name evidence="2" type="ORF">N8I77_004754</name>
</gene>
<organism evidence="2 3">
    <name type="scientific">Phomopsis amygdali</name>
    <name type="common">Fusicoccum amygdali</name>
    <dbReference type="NCBI Taxonomy" id="1214568"/>
    <lineage>
        <taxon>Eukaryota</taxon>
        <taxon>Fungi</taxon>
        <taxon>Dikarya</taxon>
        <taxon>Ascomycota</taxon>
        <taxon>Pezizomycotina</taxon>
        <taxon>Sordariomycetes</taxon>
        <taxon>Sordariomycetidae</taxon>
        <taxon>Diaporthales</taxon>
        <taxon>Diaporthaceae</taxon>
        <taxon>Diaporthe</taxon>
    </lineage>
</organism>
<sequence>MRQPEYAHVGSLDGSSSIELTKFPRKNAKRHASYVARAPPSSRSARTVGYPQKGETMSSRAIGDNRLGALDPLAEESLSRGLSQQDRLSCLMMPTKSKPHPEPAQQPVQTQDQSKSLTRFTKQLERYSTAVHLNGNPGLPQCTPTVSDSPTTLDTVTELLPYHRQFKAAGLAVTSHEQMPRIPESTYQRRPVVDVRRERHAPLARVQIDGSMVTPSEQESVPGHPAAPYIPESEADPSDSQTGQQVSNNRATPVNKALLPWFRKKDAPVASKAHSNRKFSADHIHPSQAMAAEPYLTPSDKLGIIDAYFNSPSPAVSRDKQPESNNTSLSSSSPRRASPLADRPLPKDPPIERQPVPRRSLRRHMEDTSQWPTAGVLIHNKSPSPEDHEHDGADITAEIQEKPPVPAKDPIPNRSLSSAAVETVGGPIESRNSPQVPPKGSRFQQSDVGFARDIEKKPATPPKDFPEARPEPQASNRHHPGQSLCKQWSRVTVLRRKSHAKLSPVPTTITEEPEVATEDLGKMPSDDKRQESDIAPQLPATWSCTVGRSSSFEKALDAVIQKLDDMDERRQYEKKVELEAAQKVASKLGASQELVSNLGSPSGSRSRRQTGDKVASPAAVPASDTNESGTYLDSDINDRDILLGLKMAICAACDEDLDAWIRDRTGLRLRRFLADLKAFDAVSKDRKPPAPQPLHRQIRRTHNETRRLNAERERRRQSMKSKAWKGPCFGEDG</sequence>
<feature type="compositionally biased region" description="Polar residues" evidence="1">
    <location>
        <begin position="238"/>
        <end position="252"/>
    </location>
</feature>
<accession>A0AAD9SKF8</accession>
<reference evidence="2" key="1">
    <citation type="submission" date="2023-06" db="EMBL/GenBank/DDBJ databases">
        <authorList>
            <person name="Noh H."/>
        </authorList>
    </citation>
    <scope>NUCLEOTIDE SEQUENCE</scope>
    <source>
        <strain evidence="2">DUCC20226</strain>
    </source>
</reference>
<proteinExistence type="predicted"/>
<feature type="region of interest" description="Disordered" evidence="1">
    <location>
        <begin position="313"/>
        <end position="487"/>
    </location>
</feature>
<dbReference type="AlphaFoldDB" id="A0AAD9SKF8"/>
<feature type="region of interest" description="Disordered" evidence="1">
    <location>
        <begin position="1"/>
        <end position="64"/>
    </location>
</feature>
<feature type="region of interest" description="Disordered" evidence="1">
    <location>
        <begin position="207"/>
        <end position="259"/>
    </location>
</feature>
<feature type="compositionally biased region" description="Basic and acidic residues" evidence="1">
    <location>
        <begin position="450"/>
        <end position="470"/>
    </location>
</feature>
<comment type="caution">
    <text evidence="2">The sequence shown here is derived from an EMBL/GenBank/DDBJ whole genome shotgun (WGS) entry which is preliminary data.</text>
</comment>
<evidence type="ECO:0000256" key="1">
    <source>
        <dbReference type="SAM" id="MobiDB-lite"/>
    </source>
</evidence>
<feature type="region of interest" description="Disordered" evidence="1">
    <location>
        <begin position="499"/>
        <end position="531"/>
    </location>
</feature>
<feature type="region of interest" description="Disordered" evidence="1">
    <location>
        <begin position="93"/>
        <end position="113"/>
    </location>
</feature>
<keyword evidence="3" id="KW-1185">Reference proteome</keyword>
<feature type="region of interest" description="Disordered" evidence="1">
    <location>
        <begin position="595"/>
        <end position="631"/>
    </location>
</feature>
<feature type="compositionally biased region" description="Basic and acidic residues" evidence="1">
    <location>
        <begin position="701"/>
        <end position="716"/>
    </location>
</feature>
<feature type="compositionally biased region" description="Basic and acidic residues" evidence="1">
    <location>
        <begin position="519"/>
        <end position="531"/>
    </location>
</feature>
<dbReference type="EMBL" id="JAUJFL010000002">
    <property type="protein sequence ID" value="KAK2611415.1"/>
    <property type="molecule type" value="Genomic_DNA"/>
</dbReference>